<name>A0A814A754_9BILA</name>
<dbReference type="EMBL" id="CAJNOL010001863">
    <property type="protein sequence ID" value="CAF1430091.1"/>
    <property type="molecule type" value="Genomic_DNA"/>
</dbReference>
<organism evidence="2 5">
    <name type="scientific">Rotaria sordida</name>
    <dbReference type="NCBI Taxonomy" id="392033"/>
    <lineage>
        <taxon>Eukaryota</taxon>
        <taxon>Metazoa</taxon>
        <taxon>Spiralia</taxon>
        <taxon>Gnathifera</taxon>
        <taxon>Rotifera</taxon>
        <taxon>Eurotatoria</taxon>
        <taxon>Bdelloidea</taxon>
        <taxon>Philodinida</taxon>
        <taxon>Philodinidae</taxon>
        <taxon>Rotaria</taxon>
    </lineage>
</organism>
<feature type="region of interest" description="Disordered" evidence="1">
    <location>
        <begin position="30"/>
        <end position="52"/>
    </location>
</feature>
<gene>
    <name evidence="3" type="ORF">JXQ802_LOCUS36378</name>
    <name evidence="4" type="ORF">JXQ802_LOCUS36389</name>
    <name evidence="2" type="ORF">PYM288_LOCUS9970</name>
</gene>
<feature type="region of interest" description="Disordered" evidence="1">
    <location>
        <begin position="257"/>
        <end position="293"/>
    </location>
</feature>
<sequence length="293" mass="34223">MTPAPPKFGVRFLTRKERTVRRVTKCETREIKKRLEPPAPTPPPTPIKKVLPRITPARPKPATLVKIREPKKDKSIIETSNKEKEQVRTTTRTTSPTLNQTTCSPSVNRVSFSSSVKSPTNSVRTLQTTDLQKLSRLTCSREFSYFHKEIKCELRTNEHQLAFFQTKLYHLKNEFVNENSEHHNLEQIKNYFAEALQKNIDRRIKPDEFITLADKLKQDIKQALDKWLKRKEPGKQNRALSDYTQKRQTRIRELIKETIEETKKQQDSSQENIDESPMNNSQDQSQIEAEIID</sequence>
<protein>
    <submittedName>
        <fullName evidence="2">Uncharacterized protein</fullName>
    </submittedName>
</protein>
<dbReference type="AlphaFoldDB" id="A0A814A754"/>
<proteinExistence type="predicted"/>
<dbReference type="EMBL" id="CAJNOL010001864">
    <property type="protein sequence ID" value="CAF1430239.1"/>
    <property type="molecule type" value="Genomic_DNA"/>
</dbReference>
<evidence type="ECO:0000256" key="1">
    <source>
        <dbReference type="SAM" id="MobiDB-lite"/>
    </source>
</evidence>
<evidence type="ECO:0000313" key="2">
    <source>
        <dbReference type="EMBL" id="CAF0910030.1"/>
    </source>
</evidence>
<dbReference type="EMBL" id="CAJNOH010000151">
    <property type="protein sequence ID" value="CAF0910030.1"/>
    <property type="molecule type" value="Genomic_DNA"/>
</dbReference>
<feature type="compositionally biased region" description="Polar residues" evidence="1">
    <location>
        <begin position="267"/>
        <end position="287"/>
    </location>
</feature>
<feature type="compositionally biased region" description="Low complexity" evidence="1">
    <location>
        <begin position="89"/>
        <end position="120"/>
    </location>
</feature>
<dbReference type="Proteomes" id="UP000663870">
    <property type="component" value="Unassembled WGS sequence"/>
</dbReference>
<comment type="caution">
    <text evidence="2">The sequence shown here is derived from an EMBL/GenBank/DDBJ whole genome shotgun (WGS) entry which is preliminary data.</text>
</comment>
<dbReference type="Proteomes" id="UP000663854">
    <property type="component" value="Unassembled WGS sequence"/>
</dbReference>
<evidence type="ECO:0000313" key="3">
    <source>
        <dbReference type="EMBL" id="CAF1430091.1"/>
    </source>
</evidence>
<feature type="region of interest" description="Disordered" evidence="1">
    <location>
        <begin position="88"/>
        <end position="120"/>
    </location>
</feature>
<accession>A0A814A754</accession>
<keyword evidence="6" id="KW-1185">Reference proteome</keyword>
<feature type="compositionally biased region" description="Pro residues" evidence="1">
    <location>
        <begin position="37"/>
        <end position="46"/>
    </location>
</feature>
<evidence type="ECO:0000313" key="4">
    <source>
        <dbReference type="EMBL" id="CAF1430239.1"/>
    </source>
</evidence>
<reference evidence="2" key="1">
    <citation type="submission" date="2021-02" db="EMBL/GenBank/DDBJ databases">
        <authorList>
            <person name="Nowell W R."/>
        </authorList>
    </citation>
    <scope>NUCLEOTIDE SEQUENCE</scope>
</reference>
<feature type="compositionally biased region" description="Basic and acidic residues" evidence="1">
    <location>
        <begin position="257"/>
        <end position="266"/>
    </location>
</feature>
<evidence type="ECO:0000313" key="5">
    <source>
        <dbReference type="Proteomes" id="UP000663854"/>
    </source>
</evidence>
<evidence type="ECO:0000313" key="6">
    <source>
        <dbReference type="Proteomes" id="UP000663870"/>
    </source>
</evidence>